<dbReference type="CDD" id="cd01715">
    <property type="entry name" value="ETF_alpha"/>
    <property type="match status" value="1"/>
</dbReference>
<dbReference type="EMBL" id="FOZK01000001">
    <property type="protein sequence ID" value="SFR89622.1"/>
    <property type="molecule type" value="Genomic_DNA"/>
</dbReference>
<evidence type="ECO:0000313" key="5">
    <source>
        <dbReference type="EMBL" id="SFR89622.1"/>
    </source>
</evidence>
<evidence type="ECO:0000256" key="2">
    <source>
        <dbReference type="ARBA" id="ARBA00022630"/>
    </source>
</evidence>
<dbReference type="GO" id="GO:0050660">
    <property type="term" value="F:flavin adenine dinucleotide binding"/>
    <property type="evidence" value="ECO:0007669"/>
    <property type="project" value="InterPro"/>
</dbReference>
<dbReference type="InterPro" id="IPR033947">
    <property type="entry name" value="ETF_alpha_N"/>
</dbReference>
<evidence type="ECO:0000259" key="4">
    <source>
        <dbReference type="SMART" id="SM00893"/>
    </source>
</evidence>
<proteinExistence type="inferred from homology"/>
<dbReference type="FunFam" id="3.40.50.1220:FF:000001">
    <property type="entry name" value="Electron transfer flavoprotein, alpha subunit"/>
    <property type="match status" value="1"/>
</dbReference>
<protein>
    <submittedName>
        <fullName evidence="5">Electron transfer flavoprotein alpha subunit apoprotein</fullName>
    </submittedName>
</protein>
<feature type="domain" description="Electron transfer flavoprotein alpha/beta-subunit N-terminal" evidence="4">
    <location>
        <begin position="3"/>
        <end position="184"/>
    </location>
</feature>
<dbReference type="PIRSF" id="PIRSF000089">
    <property type="entry name" value="Electra_flavoP_a"/>
    <property type="match status" value="1"/>
</dbReference>
<accession>A0A1I6KEF3</accession>
<dbReference type="STRING" id="767519.SAMN05216559_0661"/>
<dbReference type="GO" id="GO:0033539">
    <property type="term" value="P:fatty acid beta-oxidation using acyl-CoA dehydrogenase"/>
    <property type="evidence" value="ECO:0007669"/>
    <property type="project" value="TreeGrafter"/>
</dbReference>
<reference evidence="5 6" key="1">
    <citation type="submission" date="2016-10" db="EMBL/GenBank/DDBJ databases">
        <authorList>
            <person name="de Groot N.N."/>
        </authorList>
    </citation>
    <scope>NUCLEOTIDE SEQUENCE [LARGE SCALE GENOMIC DNA]</scope>
    <source>
        <strain evidence="5 6">CGMCC 1.10457</strain>
    </source>
</reference>
<dbReference type="InterPro" id="IPR014731">
    <property type="entry name" value="ETF_asu_C"/>
</dbReference>
<dbReference type="Proteomes" id="UP000199062">
    <property type="component" value="Unassembled WGS sequence"/>
</dbReference>
<dbReference type="Gene3D" id="3.40.50.1220">
    <property type="entry name" value="TPP-binding domain"/>
    <property type="match status" value="1"/>
</dbReference>
<dbReference type="GO" id="GO:0009055">
    <property type="term" value="F:electron transfer activity"/>
    <property type="evidence" value="ECO:0007669"/>
    <property type="project" value="InterPro"/>
</dbReference>
<dbReference type="PANTHER" id="PTHR43153">
    <property type="entry name" value="ELECTRON TRANSFER FLAVOPROTEIN ALPHA"/>
    <property type="match status" value="1"/>
</dbReference>
<dbReference type="Gene3D" id="3.40.50.620">
    <property type="entry name" value="HUPs"/>
    <property type="match status" value="1"/>
</dbReference>
<dbReference type="RefSeq" id="WP_089813841.1">
    <property type="nucleotide sequence ID" value="NZ_FOZK01000001.1"/>
</dbReference>
<keyword evidence="6" id="KW-1185">Reference proteome</keyword>
<comment type="similarity">
    <text evidence="1">Belongs to the ETF alpha-subunit/FixB family.</text>
</comment>
<evidence type="ECO:0000256" key="3">
    <source>
        <dbReference type="ARBA" id="ARBA00022827"/>
    </source>
</evidence>
<dbReference type="OrthoDB" id="307696at2157"/>
<dbReference type="PANTHER" id="PTHR43153:SF1">
    <property type="entry name" value="ELECTRON TRANSFER FLAVOPROTEIN SUBUNIT ALPHA, MITOCHONDRIAL"/>
    <property type="match status" value="1"/>
</dbReference>
<dbReference type="InterPro" id="IPR029035">
    <property type="entry name" value="DHS-like_NAD/FAD-binding_dom"/>
</dbReference>
<dbReference type="SUPFAM" id="SSF52467">
    <property type="entry name" value="DHS-like NAD/FAD-binding domain"/>
    <property type="match status" value="1"/>
</dbReference>
<dbReference type="SUPFAM" id="SSF52402">
    <property type="entry name" value="Adenine nucleotide alpha hydrolases-like"/>
    <property type="match status" value="1"/>
</dbReference>
<dbReference type="SMART" id="SM00893">
    <property type="entry name" value="ETF"/>
    <property type="match status" value="1"/>
</dbReference>
<evidence type="ECO:0000256" key="1">
    <source>
        <dbReference type="ARBA" id="ARBA00005817"/>
    </source>
</evidence>
<evidence type="ECO:0000313" key="6">
    <source>
        <dbReference type="Proteomes" id="UP000199062"/>
    </source>
</evidence>
<dbReference type="InterPro" id="IPR014730">
    <property type="entry name" value="ETF_a/b_N"/>
</dbReference>
<keyword evidence="3" id="KW-0274">FAD</keyword>
<dbReference type="Pfam" id="PF00766">
    <property type="entry name" value="ETF_alpha"/>
    <property type="match status" value="1"/>
</dbReference>
<name>A0A1I6KEF3_9EURY</name>
<dbReference type="Pfam" id="PF01012">
    <property type="entry name" value="ETF"/>
    <property type="match status" value="1"/>
</dbReference>
<organism evidence="5 6">
    <name type="scientific">Halomicrobium zhouii</name>
    <dbReference type="NCBI Taxonomy" id="767519"/>
    <lineage>
        <taxon>Archaea</taxon>
        <taxon>Methanobacteriati</taxon>
        <taxon>Methanobacteriota</taxon>
        <taxon>Stenosarchaea group</taxon>
        <taxon>Halobacteria</taxon>
        <taxon>Halobacteriales</taxon>
        <taxon>Haloarculaceae</taxon>
        <taxon>Halomicrobium</taxon>
    </lineage>
</organism>
<dbReference type="InterPro" id="IPR001308">
    <property type="entry name" value="ETF_a/FixB"/>
</dbReference>
<dbReference type="AlphaFoldDB" id="A0A1I6KEF3"/>
<keyword evidence="2" id="KW-0285">Flavoprotein</keyword>
<gene>
    <name evidence="5" type="ORF">SAMN05216559_0661</name>
</gene>
<dbReference type="InterPro" id="IPR014729">
    <property type="entry name" value="Rossmann-like_a/b/a_fold"/>
</dbReference>
<sequence>MTVLAVAEHRRGELRDVSDQLVAAGYDLAAETDSELHVAVVGGDTAEYGDRLNRPGVDVVHTVEAGAEFNHDVSVQAVEQLVDAVDPTVLLLAHTVNGMDYAPAVASRLDRPLVTDAVDLAVGDDLTVTRELYGSKVETTVDVHADRAVVTVRPGEWPPADGNGEASIEAFDATIDESQVRSTVTGFEEAVSGDVDITDADVLVSVGRGIEEEENLDLVRDLADALGATLSASRPIVDNGWLPADRQVGQSGKVVTPDVYLAIGISGAVQHVAGMKGADTIVAINTDPNAPIFDIADYGIVDDLFDVVPALTEEFSG</sequence>